<evidence type="ECO:0000256" key="2">
    <source>
        <dbReference type="ARBA" id="ARBA00022692"/>
    </source>
</evidence>
<feature type="domain" description="DUF1232" evidence="5">
    <location>
        <begin position="4"/>
        <end position="39"/>
    </location>
</feature>
<keyword evidence="4" id="KW-0472">Membrane</keyword>
<gene>
    <name evidence="6" type="ORF">SOIL9_19040</name>
</gene>
<dbReference type="Proteomes" id="UP000464178">
    <property type="component" value="Chromosome"/>
</dbReference>
<evidence type="ECO:0000259" key="5">
    <source>
        <dbReference type="Pfam" id="PF06803"/>
    </source>
</evidence>
<name>A0A6P2D8J5_9BACT</name>
<protein>
    <submittedName>
        <fullName evidence="6">: DUF1232</fullName>
    </submittedName>
</protein>
<evidence type="ECO:0000256" key="4">
    <source>
        <dbReference type="ARBA" id="ARBA00023136"/>
    </source>
</evidence>
<evidence type="ECO:0000256" key="3">
    <source>
        <dbReference type="ARBA" id="ARBA00022989"/>
    </source>
</evidence>
<evidence type="ECO:0000256" key="1">
    <source>
        <dbReference type="ARBA" id="ARBA00004127"/>
    </source>
</evidence>
<keyword evidence="2" id="KW-0812">Transmembrane</keyword>
<evidence type="ECO:0000313" key="7">
    <source>
        <dbReference type="Proteomes" id="UP000464178"/>
    </source>
</evidence>
<dbReference type="InterPro" id="IPR010652">
    <property type="entry name" value="DUF1232"/>
</dbReference>
<dbReference type="RefSeq" id="WP_162670177.1">
    <property type="nucleotide sequence ID" value="NZ_LR593886.1"/>
</dbReference>
<dbReference type="AlphaFoldDB" id="A0A6P2D8J5"/>
<sequence length="60" mass="6808">MKKVVAVIGTVFYLVSPVDLVPNVIPIIGWMDELVILALLTNYLAKTPREQQEQREQQAK</sequence>
<proteinExistence type="predicted"/>
<dbReference type="GO" id="GO:0012505">
    <property type="term" value="C:endomembrane system"/>
    <property type="evidence" value="ECO:0007669"/>
    <property type="project" value="UniProtKB-SubCell"/>
</dbReference>
<evidence type="ECO:0000313" key="6">
    <source>
        <dbReference type="EMBL" id="VTR95810.1"/>
    </source>
</evidence>
<dbReference type="EMBL" id="LR593886">
    <property type="protein sequence ID" value="VTR95810.1"/>
    <property type="molecule type" value="Genomic_DNA"/>
</dbReference>
<dbReference type="Pfam" id="PF06803">
    <property type="entry name" value="DUF1232"/>
    <property type="match status" value="1"/>
</dbReference>
<accession>A0A6P2D8J5</accession>
<keyword evidence="7" id="KW-1185">Reference proteome</keyword>
<dbReference type="KEGG" id="gms:SOIL9_19040"/>
<reference evidence="6 7" key="1">
    <citation type="submission" date="2019-05" db="EMBL/GenBank/DDBJ databases">
        <authorList>
            <consortium name="Science for Life Laboratories"/>
        </authorList>
    </citation>
    <scope>NUCLEOTIDE SEQUENCE [LARGE SCALE GENOMIC DNA]</scope>
    <source>
        <strain evidence="6">Soil9</strain>
    </source>
</reference>
<comment type="subcellular location">
    <subcellularLocation>
        <location evidence="1">Endomembrane system</location>
        <topology evidence="1">Multi-pass membrane protein</topology>
    </subcellularLocation>
</comment>
<keyword evidence="3" id="KW-1133">Transmembrane helix</keyword>
<organism evidence="6 7">
    <name type="scientific">Gemmata massiliana</name>
    <dbReference type="NCBI Taxonomy" id="1210884"/>
    <lineage>
        <taxon>Bacteria</taxon>
        <taxon>Pseudomonadati</taxon>
        <taxon>Planctomycetota</taxon>
        <taxon>Planctomycetia</taxon>
        <taxon>Gemmatales</taxon>
        <taxon>Gemmataceae</taxon>
        <taxon>Gemmata</taxon>
    </lineage>
</organism>